<dbReference type="SUPFAM" id="SSF90123">
    <property type="entry name" value="ABC transporter transmembrane region"/>
    <property type="match status" value="1"/>
</dbReference>
<comment type="subcellular location">
    <subcellularLocation>
        <location evidence="1">Cell membrane</location>
        <topology evidence="1">Multi-pass membrane protein</topology>
    </subcellularLocation>
</comment>
<evidence type="ECO:0000256" key="6">
    <source>
        <dbReference type="SAM" id="Phobius"/>
    </source>
</evidence>
<reference evidence="7" key="1">
    <citation type="journal article" date="2021" name="PeerJ">
        <title>Extensive microbial diversity within the chicken gut microbiome revealed by metagenomics and culture.</title>
        <authorList>
            <person name="Gilroy R."/>
            <person name="Ravi A."/>
            <person name="Getino M."/>
            <person name="Pursley I."/>
            <person name="Horton D.L."/>
            <person name="Alikhan N.F."/>
            <person name="Baker D."/>
            <person name="Gharbi K."/>
            <person name="Hall N."/>
            <person name="Watson M."/>
            <person name="Adriaenssens E.M."/>
            <person name="Foster-Nyarko E."/>
            <person name="Jarju S."/>
            <person name="Secka A."/>
            <person name="Antonio M."/>
            <person name="Oren A."/>
            <person name="Chaudhuri R.R."/>
            <person name="La Ragione R."/>
            <person name="Hildebrand F."/>
            <person name="Pallen M.J."/>
        </authorList>
    </citation>
    <scope>NUCLEOTIDE SEQUENCE</scope>
    <source>
        <strain evidence="7">CHK183-1962</strain>
    </source>
</reference>
<sequence>MLNKERIRQMTALARYEQEDGKKELKISRYYRNDYIGLMLLKNFFLTTIGYFLVIGLWAMWKIDWLMDGMDSMNLWVLLILLAAVYVGMLVVYSLLTVAFSLKKYKKAVRDTKKYTQRLGVLLREYDREEKGVSAGKKSHIAGADRKNKRR</sequence>
<dbReference type="InterPro" id="IPR036640">
    <property type="entry name" value="ABC1_TM_sf"/>
</dbReference>
<feature type="transmembrane region" description="Helical" evidence="6">
    <location>
        <begin position="35"/>
        <end position="61"/>
    </location>
</feature>
<evidence type="ECO:0000256" key="3">
    <source>
        <dbReference type="ARBA" id="ARBA00022989"/>
    </source>
</evidence>
<organism evidence="7 8">
    <name type="scientific">Candidatus Fusicatenibacter merdavium</name>
    <dbReference type="NCBI Taxonomy" id="2838600"/>
    <lineage>
        <taxon>Bacteria</taxon>
        <taxon>Bacillati</taxon>
        <taxon>Bacillota</taxon>
        <taxon>Clostridia</taxon>
        <taxon>Lachnospirales</taxon>
        <taxon>Lachnospiraceae</taxon>
        <taxon>Fusicatenibacter</taxon>
    </lineage>
</organism>
<evidence type="ECO:0000256" key="1">
    <source>
        <dbReference type="ARBA" id="ARBA00004651"/>
    </source>
</evidence>
<feature type="region of interest" description="Disordered" evidence="5">
    <location>
        <begin position="129"/>
        <end position="151"/>
    </location>
</feature>
<dbReference type="Proteomes" id="UP000886890">
    <property type="component" value="Unassembled WGS sequence"/>
</dbReference>
<dbReference type="GO" id="GO:0005886">
    <property type="term" value="C:plasma membrane"/>
    <property type="evidence" value="ECO:0007669"/>
    <property type="project" value="UniProtKB-SubCell"/>
</dbReference>
<accession>A0A9D1XBU5</accession>
<keyword evidence="2 6" id="KW-0812">Transmembrane</keyword>
<feature type="transmembrane region" description="Helical" evidence="6">
    <location>
        <begin position="73"/>
        <end position="100"/>
    </location>
</feature>
<evidence type="ECO:0000256" key="4">
    <source>
        <dbReference type="ARBA" id="ARBA00023136"/>
    </source>
</evidence>
<evidence type="ECO:0000313" key="7">
    <source>
        <dbReference type="EMBL" id="HIX76623.1"/>
    </source>
</evidence>
<keyword evidence="3 6" id="KW-1133">Transmembrane helix</keyword>
<keyword evidence="4 6" id="KW-0472">Membrane</keyword>
<comment type="caution">
    <text evidence="7">The sequence shown here is derived from an EMBL/GenBank/DDBJ whole genome shotgun (WGS) entry which is preliminary data.</text>
</comment>
<reference evidence="7" key="2">
    <citation type="submission" date="2021-04" db="EMBL/GenBank/DDBJ databases">
        <authorList>
            <person name="Gilroy R."/>
        </authorList>
    </citation>
    <scope>NUCLEOTIDE SEQUENCE</scope>
    <source>
        <strain evidence="7">CHK183-1962</strain>
    </source>
</reference>
<dbReference type="EMBL" id="DXEK01000054">
    <property type="protein sequence ID" value="HIX76623.1"/>
    <property type="molecule type" value="Genomic_DNA"/>
</dbReference>
<evidence type="ECO:0000256" key="5">
    <source>
        <dbReference type="SAM" id="MobiDB-lite"/>
    </source>
</evidence>
<proteinExistence type="predicted"/>
<evidence type="ECO:0000313" key="8">
    <source>
        <dbReference type="Proteomes" id="UP000886890"/>
    </source>
</evidence>
<name>A0A9D1XBU5_9FIRM</name>
<evidence type="ECO:0000256" key="2">
    <source>
        <dbReference type="ARBA" id="ARBA00022692"/>
    </source>
</evidence>
<protein>
    <submittedName>
        <fullName evidence="7">Uncharacterized protein</fullName>
    </submittedName>
</protein>
<dbReference type="GO" id="GO:0005524">
    <property type="term" value="F:ATP binding"/>
    <property type="evidence" value="ECO:0007669"/>
    <property type="project" value="InterPro"/>
</dbReference>
<dbReference type="AlphaFoldDB" id="A0A9D1XBU5"/>
<gene>
    <name evidence="7" type="ORF">H9734_03375</name>
</gene>